<dbReference type="EMBL" id="LATL02000071">
    <property type="protein sequence ID" value="KKD36197.1"/>
    <property type="molecule type" value="Genomic_DNA"/>
</dbReference>
<dbReference type="AlphaFoldDB" id="A0A0F5YC61"/>
<evidence type="ECO:0000259" key="1">
    <source>
        <dbReference type="Pfam" id="PF00675"/>
    </source>
</evidence>
<reference evidence="3 4" key="1">
    <citation type="submission" date="2015-06" db="EMBL/GenBank/DDBJ databases">
        <title>Draft genome assembly of filamentous brackish cyanobacterium Limnoraphis robusta strain CS-951.</title>
        <authorList>
            <person name="Willis A."/>
            <person name="Parks M."/>
            <person name="Burford M.A."/>
        </authorList>
    </citation>
    <scope>NUCLEOTIDE SEQUENCE [LARGE SCALE GENOMIC DNA]</scope>
    <source>
        <strain evidence="3 4">CS-951</strain>
    </source>
</reference>
<gene>
    <name evidence="3" type="ORF">WN50_21010</name>
</gene>
<evidence type="ECO:0000259" key="2">
    <source>
        <dbReference type="Pfam" id="PF05193"/>
    </source>
</evidence>
<organism evidence="3 4">
    <name type="scientific">Limnoraphis robusta CS-951</name>
    <dbReference type="NCBI Taxonomy" id="1637645"/>
    <lineage>
        <taxon>Bacteria</taxon>
        <taxon>Bacillati</taxon>
        <taxon>Cyanobacteriota</taxon>
        <taxon>Cyanophyceae</taxon>
        <taxon>Oscillatoriophycideae</taxon>
        <taxon>Oscillatoriales</taxon>
        <taxon>Sirenicapillariaceae</taxon>
        <taxon>Limnoraphis</taxon>
    </lineage>
</organism>
<name>A0A0F5YC61_9CYAN</name>
<dbReference type="InterPro" id="IPR007863">
    <property type="entry name" value="Peptidase_M16_C"/>
</dbReference>
<dbReference type="SUPFAM" id="SSF63411">
    <property type="entry name" value="LuxS/MPP-like metallohydrolase"/>
    <property type="match status" value="2"/>
</dbReference>
<dbReference type="PANTHER" id="PTHR11851:SF225">
    <property type="entry name" value="NON-PEPTIDASE HOMOLOG YMXG"/>
    <property type="match status" value="1"/>
</dbReference>
<protein>
    <submittedName>
        <fullName evidence="3">Peptidase M16</fullName>
    </submittedName>
</protein>
<dbReference type="PATRIC" id="fig|1637645.4.peg.1406"/>
<dbReference type="Gene3D" id="3.30.830.10">
    <property type="entry name" value="Metalloenzyme, LuxS/M16 peptidase-like"/>
    <property type="match status" value="2"/>
</dbReference>
<dbReference type="InterPro" id="IPR011765">
    <property type="entry name" value="Pept_M16_N"/>
</dbReference>
<sequence>MQAQVRLNLRKSKRFLFGLLFVTIFLMITWRSPAVASTAKHYTELTFPPLPEQPLPEYTRYQLENGITVFLMEDRELPLIGGTALFRTGSRYEPGDKIGLASLTGEVMRTGGTTDHSADQLNQILEQLAAAVETGIGTTAGSASFSALSEDLETVFGLFAEVVQEPVFDPQKLAIAKTQQKGGIARRNDSPERIASREFQKLIYGQESPYARTVEYETLNNIQRENLVEFYQNYFHPANMILGIVGDFDTNQMKALVAKKFGNWKPTTTVQIPPEPNTDQAYKSGIFFINQPQLTQSYVEMGHMGGERNNPDYPELTVLNGVLNGFGGRLFNQIRSYKGLAYTVYGVWNANYDYPGVFIAGGQTRSDATVDFLKAVRVELDKVRTEPVKPEELSYAKDSTLNSFIFNFESPDQTLSRLMIYEYYDYPQDFIFEYQRQVEATTAEDVQRVAQKYLKPDQMVTLVVGNEAQIQPPLASLDKETKITAIDISIPEPS</sequence>
<evidence type="ECO:0000313" key="4">
    <source>
        <dbReference type="Proteomes" id="UP000033607"/>
    </source>
</evidence>
<dbReference type="Proteomes" id="UP000033607">
    <property type="component" value="Unassembled WGS sequence"/>
</dbReference>
<dbReference type="RefSeq" id="WP_046280546.1">
    <property type="nucleotide sequence ID" value="NZ_LATL02000071.1"/>
</dbReference>
<feature type="domain" description="Peptidase M16 N-terminal" evidence="1">
    <location>
        <begin position="86"/>
        <end position="195"/>
    </location>
</feature>
<accession>A0A0F5YC61</accession>
<feature type="domain" description="Peptidase M16 C-terminal" evidence="2">
    <location>
        <begin position="221"/>
        <end position="398"/>
    </location>
</feature>
<dbReference type="InterPro" id="IPR011249">
    <property type="entry name" value="Metalloenz_LuxS/M16"/>
</dbReference>
<dbReference type="InterPro" id="IPR050361">
    <property type="entry name" value="MPP/UQCRC_Complex"/>
</dbReference>
<dbReference type="OrthoDB" id="9811314at2"/>
<dbReference type="GO" id="GO:0046872">
    <property type="term" value="F:metal ion binding"/>
    <property type="evidence" value="ECO:0007669"/>
    <property type="project" value="InterPro"/>
</dbReference>
<dbReference type="PANTHER" id="PTHR11851">
    <property type="entry name" value="METALLOPROTEASE"/>
    <property type="match status" value="1"/>
</dbReference>
<dbReference type="Pfam" id="PF00675">
    <property type="entry name" value="Peptidase_M16"/>
    <property type="match status" value="1"/>
</dbReference>
<proteinExistence type="predicted"/>
<dbReference type="Pfam" id="PF05193">
    <property type="entry name" value="Peptidase_M16_C"/>
    <property type="match status" value="1"/>
</dbReference>
<comment type="caution">
    <text evidence="3">The sequence shown here is derived from an EMBL/GenBank/DDBJ whole genome shotgun (WGS) entry which is preliminary data.</text>
</comment>
<evidence type="ECO:0000313" key="3">
    <source>
        <dbReference type="EMBL" id="KKD36197.1"/>
    </source>
</evidence>